<dbReference type="GO" id="GO:0016787">
    <property type="term" value="F:hydrolase activity"/>
    <property type="evidence" value="ECO:0007669"/>
    <property type="project" value="UniProtKB-KW"/>
</dbReference>
<dbReference type="InterPro" id="IPR001279">
    <property type="entry name" value="Metallo-B-lactamas"/>
</dbReference>
<dbReference type="RefSeq" id="WP_173222613.1">
    <property type="nucleotide sequence ID" value="NZ_CP048104.1"/>
</dbReference>
<dbReference type="SUPFAM" id="SSF52821">
    <property type="entry name" value="Rhodanese/Cell cycle control phosphatase"/>
    <property type="match status" value="2"/>
</dbReference>
<dbReference type="CDD" id="cd00158">
    <property type="entry name" value="RHOD"/>
    <property type="match status" value="1"/>
</dbReference>
<dbReference type="InterPro" id="IPR044528">
    <property type="entry name" value="POD-like_MBL-fold"/>
</dbReference>
<evidence type="ECO:0000313" key="4">
    <source>
        <dbReference type="Proteomes" id="UP000503088"/>
    </source>
</evidence>
<dbReference type="Proteomes" id="UP000503088">
    <property type="component" value="Chromosome"/>
</dbReference>
<dbReference type="Gene3D" id="3.60.15.10">
    <property type="entry name" value="Ribonuclease Z/Hydroxyacylglutathione hydrolase-like"/>
    <property type="match status" value="1"/>
</dbReference>
<gene>
    <name evidence="3" type="ORF">GXN76_09430</name>
</gene>
<dbReference type="SUPFAM" id="SSF56281">
    <property type="entry name" value="Metallo-hydrolase/oxidoreductase"/>
    <property type="match status" value="1"/>
</dbReference>
<dbReference type="Gene3D" id="3.40.250.10">
    <property type="entry name" value="Rhodanese-like domain"/>
    <property type="match status" value="2"/>
</dbReference>
<dbReference type="EMBL" id="CP048104">
    <property type="protein sequence ID" value="QKG84676.1"/>
    <property type="molecule type" value="Genomic_DNA"/>
</dbReference>
<evidence type="ECO:0000259" key="2">
    <source>
        <dbReference type="PROSITE" id="PS50206"/>
    </source>
</evidence>
<dbReference type="GO" id="GO:0006749">
    <property type="term" value="P:glutathione metabolic process"/>
    <property type="evidence" value="ECO:0007669"/>
    <property type="project" value="InterPro"/>
</dbReference>
<name>A0A7D4C708_9BACL</name>
<dbReference type="FunFam" id="3.40.250.10:FF:000049">
    <property type="entry name" value="Phage shock protein E"/>
    <property type="match status" value="1"/>
</dbReference>
<dbReference type="GO" id="GO:0046872">
    <property type="term" value="F:metal ion binding"/>
    <property type="evidence" value="ECO:0007669"/>
    <property type="project" value="UniProtKB-KW"/>
</dbReference>
<dbReference type="InterPro" id="IPR001763">
    <property type="entry name" value="Rhodanese-like_dom"/>
</dbReference>
<dbReference type="CDD" id="cd07724">
    <property type="entry name" value="POD-like_MBL-fold"/>
    <property type="match status" value="1"/>
</dbReference>
<dbReference type="AlphaFoldDB" id="A0A7D4C708"/>
<dbReference type="FunFam" id="3.60.15.10:FF:000030">
    <property type="entry name" value="Metallo-beta-lactamase family protein"/>
    <property type="match status" value="1"/>
</dbReference>
<dbReference type="GO" id="GO:0070813">
    <property type="term" value="P:hydrogen sulfide metabolic process"/>
    <property type="evidence" value="ECO:0007669"/>
    <property type="project" value="TreeGrafter"/>
</dbReference>
<dbReference type="InterPro" id="IPR036873">
    <property type="entry name" value="Rhodanese-like_dom_sf"/>
</dbReference>
<dbReference type="InterPro" id="IPR051682">
    <property type="entry name" value="Mito_Persulfide_Diox"/>
</dbReference>
<keyword evidence="1" id="KW-0479">Metal-binding</keyword>
<accession>A0A7D4C708</accession>
<keyword evidence="3" id="KW-0378">Hydrolase</keyword>
<protein>
    <submittedName>
        <fullName evidence="3">MBL fold metallo-hydrolase</fullName>
    </submittedName>
</protein>
<dbReference type="SMART" id="SM00450">
    <property type="entry name" value="RHOD"/>
    <property type="match status" value="1"/>
</dbReference>
<evidence type="ECO:0000313" key="3">
    <source>
        <dbReference type="EMBL" id="QKG84676.1"/>
    </source>
</evidence>
<dbReference type="Pfam" id="PF00581">
    <property type="entry name" value="Rhodanese"/>
    <property type="match status" value="1"/>
</dbReference>
<proteinExistence type="predicted"/>
<dbReference type="GO" id="GO:0050313">
    <property type="term" value="F:sulfur dioxygenase activity"/>
    <property type="evidence" value="ECO:0007669"/>
    <property type="project" value="InterPro"/>
</dbReference>
<dbReference type="KEGG" id="kpul:GXN76_09430"/>
<feature type="domain" description="Rhodanese" evidence="2">
    <location>
        <begin position="279"/>
        <end position="308"/>
    </location>
</feature>
<dbReference type="InterPro" id="IPR036866">
    <property type="entry name" value="RibonucZ/Hydroxyglut_hydro"/>
</dbReference>
<feature type="domain" description="Rhodanese" evidence="2">
    <location>
        <begin position="384"/>
        <end position="472"/>
    </location>
</feature>
<dbReference type="Pfam" id="PF00753">
    <property type="entry name" value="Lactamase_B"/>
    <property type="match status" value="1"/>
</dbReference>
<evidence type="ECO:0000256" key="1">
    <source>
        <dbReference type="ARBA" id="ARBA00022723"/>
    </source>
</evidence>
<dbReference type="PANTHER" id="PTHR43084:SF1">
    <property type="entry name" value="PERSULFIDE DIOXYGENASE ETHE1, MITOCHONDRIAL"/>
    <property type="match status" value="1"/>
</dbReference>
<keyword evidence="4" id="KW-1185">Reference proteome</keyword>
<dbReference type="SMART" id="SM00849">
    <property type="entry name" value="Lactamase_B"/>
    <property type="match status" value="1"/>
</dbReference>
<organism evidence="3 4">
    <name type="scientific">Kroppenstedtia pulmonis</name>
    <dbReference type="NCBI Taxonomy" id="1380685"/>
    <lineage>
        <taxon>Bacteria</taxon>
        <taxon>Bacillati</taxon>
        <taxon>Bacillota</taxon>
        <taxon>Bacilli</taxon>
        <taxon>Bacillales</taxon>
        <taxon>Thermoactinomycetaceae</taxon>
        <taxon>Kroppenstedtia</taxon>
    </lineage>
</organism>
<reference evidence="3 4" key="1">
    <citation type="submission" date="2020-01" db="EMBL/GenBank/DDBJ databases">
        <authorList>
            <person name="Gulvik C.A."/>
            <person name="Batra D.G."/>
        </authorList>
    </citation>
    <scope>NUCLEOTIDE SEQUENCE [LARGE SCALE GENOMIC DNA]</scope>
    <source>
        <strain evidence="3 4">W9323</strain>
    </source>
</reference>
<dbReference type="PROSITE" id="PS50206">
    <property type="entry name" value="RHODANESE_3"/>
    <property type="match status" value="2"/>
</dbReference>
<sequence>MLLKYFYDEQLAHASYLVGCQESGEAIVVDPGRDVEPYLRIAKTEGLNIVAAAETHIHADYLSGSMELAMGVHATLYLSDEGDEASTYQFGNRINTVLLKDGDEISVGGIRLQAMHTPGHTPEHLTFLLTDGKTSQPMGAFTGDFIFAGDIGRPDLLEKAVGISGSSEAGARQMFRSLKRFQSLPDYLQIWPAHGAGSACGKSPGAVPSSTVGYEKRVNWAFQESNEEKFIEKLLEGQPEPPAYFATMKKWNREGPPLLKEQPKPKPCTLSKNEVASIRRQGGMVIDTRSADSFAAGHIFGTINIPFDRSFLQWAGWLINYENPLYLIADAQRVEEIRRQLQSIGIDQILGWMDPLYLHKMMREDSPLQSYRQMTPEAIADSLRRGEVSVIDVRSLSEWKEGHIPEARHIMLGYLQQHIHEIPQDKPILLHCRSGKRSAIAASLLQAAGISDVINLTGGFDRWVKEGYPHTLNQPTDPKR</sequence>
<dbReference type="PANTHER" id="PTHR43084">
    <property type="entry name" value="PERSULFIDE DIOXYGENASE ETHE1"/>
    <property type="match status" value="1"/>
</dbReference>